<evidence type="ECO:0000313" key="2">
    <source>
        <dbReference type="Proteomes" id="UP000027463"/>
    </source>
</evidence>
<sequence length="86" mass="9427">MANNRITKPPTAPAAPWTPAYAGVTNGWKDLTYPKKTVIPANAGIQSAVPHTPHVMSIKPENFDTFFGYVDSIDIKSPLNHYVSIF</sequence>
<dbReference type="Proteomes" id="UP000027463">
    <property type="component" value="Unassembled WGS sequence"/>
</dbReference>
<name>A0ABR4TJK9_9PROT</name>
<evidence type="ECO:0000313" key="1">
    <source>
        <dbReference type="EMBL" id="KEO52493.1"/>
    </source>
</evidence>
<reference evidence="1 2" key="1">
    <citation type="submission" date="2013-07" db="EMBL/GenBank/DDBJ databases">
        <title>Thalassospira permensis NBRC 106175 Genome Sequencing.</title>
        <authorList>
            <person name="Lai Q."/>
            <person name="Shao Z."/>
        </authorList>
    </citation>
    <scope>NUCLEOTIDE SEQUENCE [LARGE SCALE GENOMIC DNA]</scope>
    <source>
        <strain evidence="1 2">NBRC 106175</strain>
    </source>
</reference>
<organism evidence="1 2">
    <name type="scientific">Thalassospira permensis NBRC 106175</name>
    <dbReference type="NCBI Taxonomy" id="1353532"/>
    <lineage>
        <taxon>Bacteria</taxon>
        <taxon>Pseudomonadati</taxon>
        <taxon>Pseudomonadota</taxon>
        <taxon>Alphaproteobacteria</taxon>
        <taxon>Rhodospirillales</taxon>
        <taxon>Thalassospiraceae</taxon>
        <taxon>Thalassospira</taxon>
    </lineage>
</organism>
<comment type="caution">
    <text evidence="1">The sequence shown here is derived from an EMBL/GenBank/DDBJ whole genome shotgun (WGS) entry which is preliminary data.</text>
</comment>
<keyword evidence="2" id="KW-1185">Reference proteome</keyword>
<dbReference type="EMBL" id="AUNC01000045">
    <property type="protein sequence ID" value="KEO52493.1"/>
    <property type="molecule type" value="Genomic_DNA"/>
</dbReference>
<accession>A0ABR4TJK9</accession>
<protein>
    <submittedName>
        <fullName evidence="1">Uncharacterized protein</fullName>
    </submittedName>
</protein>
<gene>
    <name evidence="1" type="ORF">SMB34_07580</name>
</gene>
<proteinExistence type="predicted"/>